<evidence type="ECO:0000313" key="1">
    <source>
        <dbReference type="EMBL" id="GGG32432.1"/>
    </source>
</evidence>
<accession>A0A917GAE9</accession>
<dbReference type="EMBL" id="BMJT01000013">
    <property type="protein sequence ID" value="GGG32432.1"/>
    <property type="molecule type" value="Genomic_DNA"/>
</dbReference>
<gene>
    <name evidence="1" type="ORF">GCM10007425_28850</name>
</gene>
<name>A0A917GAE9_9BACI</name>
<organism evidence="1 2">
    <name type="scientific">Lysinibacillus alkalisoli</name>
    <dbReference type="NCBI Taxonomy" id="1911548"/>
    <lineage>
        <taxon>Bacteria</taxon>
        <taxon>Bacillati</taxon>
        <taxon>Bacillota</taxon>
        <taxon>Bacilli</taxon>
        <taxon>Bacillales</taxon>
        <taxon>Bacillaceae</taxon>
        <taxon>Lysinibacillus</taxon>
    </lineage>
</organism>
<proteinExistence type="predicted"/>
<dbReference type="RefSeq" id="WP_188615777.1">
    <property type="nucleotide sequence ID" value="NZ_BMJT01000013.1"/>
</dbReference>
<evidence type="ECO:0000313" key="2">
    <source>
        <dbReference type="Proteomes" id="UP000616608"/>
    </source>
</evidence>
<evidence type="ECO:0008006" key="3">
    <source>
        <dbReference type="Google" id="ProtNLM"/>
    </source>
</evidence>
<dbReference type="Proteomes" id="UP000616608">
    <property type="component" value="Unassembled WGS sequence"/>
</dbReference>
<reference evidence="1" key="2">
    <citation type="submission" date="2020-09" db="EMBL/GenBank/DDBJ databases">
        <authorList>
            <person name="Sun Q."/>
            <person name="Zhou Y."/>
        </authorList>
    </citation>
    <scope>NUCLEOTIDE SEQUENCE</scope>
    <source>
        <strain evidence="1">CGMCC 1.15760</strain>
    </source>
</reference>
<protein>
    <recommendedName>
        <fullName evidence="3">NETI motif-containing protein</fullName>
    </recommendedName>
</protein>
<comment type="caution">
    <text evidence="1">The sequence shown here is derived from an EMBL/GenBank/DDBJ whole genome shotgun (WGS) entry which is preliminary data.</text>
</comment>
<keyword evidence="2" id="KW-1185">Reference proteome</keyword>
<dbReference type="Pfam" id="PF14044">
    <property type="entry name" value="NETI"/>
    <property type="match status" value="1"/>
</dbReference>
<dbReference type="InterPro" id="IPR025930">
    <property type="entry name" value="NETI"/>
</dbReference>
<sequence>MNWYEVNEGETIEECLVRMEKEGYEPVARKEEPVFHLVDGQPKVLKQKIKFKVRKIEK</sequence>
<reference evidence="1" key="1">
    <citation type="journal article" date="2014" name="Int. J. Syst. Evol. Microbiol.">
        <title>Complete genome sequence of Corynebacterium casei LMG S-19264T (=DSM 44701T), isolated from a smear-ripened cheese.</title>
        <authorList>
            <consortium name="US DOE Joint Genome Institute (JGI-PGF)"/>
            <person name="Walter F."/>
            <person name="Albersmeier A."/>
            <person name="Kalinowski J."/>
            <person name="Ruckert C."/>
        </authorList>
    </citation>
    <scope>NUCLEOTIDE SEQUENCE</scope>
    <source>
        <strain evidence="1">CGMCC 1.15760</strain>
    </source>
</reference>
<dbReference type="AlphaFoldDB" id="A0A917GAE9"/>